<keyword evidence="3" id="KW-1185">Reference proteome</keyword>
<dbReference type="Proteomes" id="UP000281553">
    <property type="component" value="Unassembled WGS sequence"/>
</dbReference>
<evidence type="ECO:0000256" key="1">
    <source>
        <dbReference type="SAM" id="MobiDB-lite"/>
    </source>
</evidence>
<protein>
    <submittedName>
        <fullName evidence="2">Uncharacterized protein</fullName>
    </submittedName>
</protein>
<sequence length="45" mass="4619">MPNPTQAAPGARSLSTGSVGMTGKPGDKDNNDSNEPPEDEPHSNL</sequence>
<proteinExistence type="predicted"/>
<accession>A0A3P6RIJ7</accession>
<dbReference type="AlphaFoldDB" id="A0A3P6RIJ7"/>
<gene>
    <name evidence="2" type="ORF">DILT_LOCUS1392</name>
</gene>
<reference evidence="2 3" key="1">
    <citation type="submission" date="2018-11" db="EMBL/GenBank/DDBJ databases">
        <authorList>
            <consortium name="Pathogen Informatics"/>
        </authorList>
    </citation>
    <scope>NUCLEOTIDE SEQUENCE [LARGE SCALE GENOMIC DNA]</scope>
</reference>
<organism evidence="2 3">
    <name type="scientific">Dibothriocephalus latus</name>
    <name type="common">Fish tapeworm</name>
    <name type="synonym">Diphyllobothrium latum</name>
    <dbReference type="NCBI Taxonomy" id="60516"/>
    <lineage>
        <taxon>Eukaryota</taxon>
        <taxon>Metazoa</taxon>
        <taxon>Spiralia</taxon>
        <taxon>Lophotrochozoa</taxon>
        <taxon>Platyhelminthes</taxon>
        <taxon>Cestoda</taxon>
        <taxon>Eucestoda</taxon>
        <taxon>Diphyllobothriidea</taxon>
        <taxon>Diphyllobothriidae</taxon>
        <taxon>Dibothriocephalus</taxon>
    </lineage>
</organism>
<feature type="region of interest" description="Disordered" evidence="1">
    <location>
        <begin position="1"/>
        <end position="45"/>
    </location>
</feature>
<name>A0A3P6RIJ7_DIBLA</name>
<dbReference type="EMBL" id="UYRU01009223">
    <property type="protein sequence ID" value="VDK43631.1"/>
    <property type="molecule type" value="Genomic_DNA"/>
</dbReference>
<evidence type="ECO:0000313" key="2">
    <source>
        <dbReference type="EMBL" id="VDK43631.1"/>
    </source>
</evidence>
<evidence type="ECO:0000313" key="3">
    <source>
        <dbReference type="Proteomes" id="UP000281553"/>
    </source>
</evidence>